<proteinExistence type="predicted"/>
<evidence type="ECO:0000259" key="3">
    <source>
        <dbReference type="Pfam" id="PF02826"/>
    </source>
</evidence>
<keyword evidence="5" id="KW-1185">Reference proteome</keyword>
<organism evidence="4 5">
    <name type="scientific">Reticulibacter mediterranei</name>
    <dbReference type="NCBI Taxonomy" id="2778369"/>
    <lineage>
        <taxon>Bacteria</taxon>
        <taxon>Bacillati</taxon>
        <taxon>Chloroflexota</taxon>
        <taxon>Ktedonobacteria</taxon>
        <taxon>Ktedonobacterales</taxon>
        <taxon>Reticulibacteraceae</taxon>
        <taxon>Reticulibacter</taxon>
    </lineage>
</organism>
<feature type="domain" description="D-isomer specific 2-hydroxyacid dehydrogenase NAD-binding" evidence="3">
    <location>
        <begin position="109"/>
        <end position="289"/>
    </location>
</feature>
<dbReference type="GO" id="GO:0016616">
    <property type="term" value="F:oxidoreductase activity, acting on the CH-OH group of donors, NAD or NADP as acceptor"/>
    <property type="evidence" value="ECO:0007669"/>
    <property type="project" value="UniProtKB-ARBA"/>
</dbReference>
<dbReference type="GO" id="GO:0051287">
    <property type="term" value="F:NAD binding"/>
    <property type="evidence" value="ECO:0007669"/>
    <property type="project" value="InterPro"/>
</dbReference>
<evidence type="ECO:0000256" key="1">
    <source>
        <dbReference type="ARBA" id="ARBA00023002"/>
    </source>
</evidence>
<dbReference type="SUPFAM" id="SSF52283">
    <property type="entry name" value="Formate/glycerate dehydrogenase catalytic domain-like"/>
    <property type="match status" value="1"/>
</dbReference>
<dbReference type="PANTHER" id="PTHR43333">
    <property type="entry name" value="2-HACID_DH_C DOMAIN-CONTAINING PROTEIN"/>
    <property type="match status" value="1"/>
</dbReference>
<reference evidence="4" key="1">
    <citation type="submission" date="2020-10" db="EMBL/GenBank/DDBJ databases">
        <title>Taxonomic study of unclassified bacteria belonging to the class Ktedonobacteria.</title>
        <authorList>
            <person name="Yabe S."/>
            <person name="Wang C.M."/>
            <person name="Zheng Y."/>
            <person name="Sakai Y."/>
            <person name="Cavaletti L."/>
            <person name="Monciardini P."/>
            <person name="Donadio S."/>
        </authorList>
    </citation>
    <scope>NUCLEOTIDE SEQUENCE</scope>
    <source>
        <strain evidence="4">ID150040</strain>
    </source>
</reference>
<dbReference type="AlphaFoldDB" id="A0A8J3ITJ4"/>
<dbReference type="InterPro" id="IPR036291">
    <property type="entry name" value="NAD(P)-bd_dom_sf"/>
</dbReference>
<dbReference type="RefSeq" id="WP_220205748.1">
    <property type="nucleotide sequence ID" value="NZ_BNJK01000001.1"/>
</dbReference>
<dbReference type="PROSITE" id="PS00671">
    <property type="entry name" value="D_2_HYDROXYACID_DH_3"/>
    <property type="match status" value="1"/>
</dbReference>
<dbReference type="SUPFAM" id="SSF51735">
    <property type="entry name" value="NAD(P)-binding Rossmann-fold domains"/>
    <property type="match status" value="1"/>
</dbReference>
<keyword evidence="1" id="KW-0560">Oxidoreductase</keyword>
<gene>
    <name evidence="4" type="ORF">KSF_050940</name>
</gene>
<dbReference type="InterPro" id="IPR006140">
    <property type="entry name" value="D-isomer_DH_NAD-bd"/>
</dbReference>
<protein>
    <submittedName>
        <fullName evidence="4">3-phosphoglycerate dehydrogenase</fullName>
    </submittedName>
</protein>
<accession>A0A8J3ITJ4</accession>
<dbReference type="FunFam" id="3.40.50.720:FF:000363">
    <property type="entry name" value="D-isomer specific 2-hydroxyacid dehydrogenase"/>
    <property type="match status" value="1"/>
</dbReference>
<dbReference type="Pfam" id="PF02826">
    <property type="entry name" value="2-Hacid_dh_C"/>
    <property type="match status" value="1"/>
</dbReference>
<name>A0A8J3ITJ4_9CHLR</name>
<dbReference type="CDD" id="cd05300">
    <property type="entry name" value="2-Hacid_dh_1"/>
    <property type="match status" value="1"/>
</dbReference>
<evidence type="ECO:0000256" key="2">
    <source>
        <dbReference type="ARBA" id="ARBA00023027"/>
    </source>
</evidence>
<dbReference type="Gene3D" id="3.40.50.720">
    <property type="entry name" value="NAD(P)-binding Rossmann-like Domain"/>
    <property type="match status" value="2"/>
</dbReference>
<dbReference type="InterPro" id="IPR029753">
    <property type="entry name" value="D-isomer_DH_CS"/>
</dbReference>
<dbReference type="Proteomes" id="UP000597444">
    <property type="component" value="Unassembled WGS sequence"/>
</dbReference>
<evidence type="ECO:0000313" key="4">
    <source>
        <dbReference type="EMBL" id="GHO95046.1"/>
    </source>
</evidence>
<evidence type="ECO:0000313" key="5">
    <source>
        <dbReference type="Proteomes" id="UP000597444"/>
    </source>
</evidence>
<sequence>MSDHPRVVTAFGFAPASLEKIREAANAEVITVHNDNELLTELRDAEVLCGSDVPENWREVAPHLRWLQFPGAGIDKLRYHPILQPDSGVLITTASGVHITNITEYVFCSMMMFNRSWPDMVRFQDRHIWAHTGSEYPLRERELTGTTLGIVGLGSIGRHIAQVAHAFSMHVLATRFSTRANEHDPDVEQLYPIEQLRDMLARSDYVVIAVPLTDKTEKLIGEVELRAMKPNAYLVNIGRGGVIDEEMLIRALREHWIAGAGLDVTVEEPLPSTNPLYDLPNVILTPHISGATEFYESRLADIFADNLRRYRAGQPLRNLYDPHRGY</sequence>
<keyword evidence="2" id="KW-0520">NAD</keyword>
<comment type="caution">
    <text evidence="4">The sequence shown here is derived from an EMBL/GenBank/DDBJ whole genome shotgun (WGS) entry which is preliminary data.</text>
</comment>
<dbReference type="EMBL" id="BNJK01000001">
    <property type="protein sequence ID" value="GHO95046.1"/>
    <property type="molecule type" value="Genomic_DNA"/>
</dbReference>
<dbReference type="PANTHER" id="PTHR43333:SF1">
    <property type="entry name" value="D-ISOMER SPECIFIC 2-HYDROXYACID DEHYDROGENASE NAD-BINDING DOMAIN-CONTAINING PROTEIN"/>
    <property type="match status" value="1"/>
</dbReference>